<accession>A0A2P6QN75</accession>
<dbReference type="Proteomes" id="UP000238479">
    <property type="component" value="Chromosome 5"/>
</dbReference>
<dbReference type="EMBL" id="PDCK01000043">
    <property type="protein sequence ID" value="PRQ35618.1"/>
    <property type="molecule type" value="Genomic_DNA"/>
</dbReference>
<keyword evidence="2" id="KW-1185">Reference proteome</keyword>
<evidence type="ECO:0000313" key="2">
    <source>
        <dbReference type="Proteomes" id="UP000238479"/>
    </source>
</evidence>
<gene>
    <name evidence="1" type="ORF">RchiOBHm_Chr5g0081961</name>
</gene>
<name>A0A2P6QN75_ROSCH</name>
<reference evidence="1 2" key="1">
    <citation type="journal article" date="2018" name="Nat. Genet.">
        <title>The Rosa genome provides new insights in the design of modern roses.</title>
        <authorList>
            <person name="Bendahmane M."/>
        </authorList>
    </citation>
    <scope>NUCLEOTIDE SEQUENCE [LARGE SCALE GENOMIC DNA]</scope>
    <source>
        <strain evidence="2">cv. Old Blush</strain>
    </source>
</reference>
<organism evidence="1 2">
    <name type="scientific">Rosa chinensis</name>
    <name type="common">China rose</name>
    <dbReference type="NCBI Taxonomy" id="74649"/>
    <lineage>
        <taxon>Eukaryota</taxon>
        <taxon>Viridiplantae</taxon>
        <taxon>Streptophyta</taxon>
        <taxon>Embryophyta</taxon>
        <taxon>Tracheophyta</taxon>
        <taxon>Spermatophyta</taxon>
        <taxon>Magnoliopsida</taxon>
        <taxon>eudicotyledons</taxon>
        <taxon>Gunneridae</taxon>
        <taxon>Pentapetalae</taxon>
        <taxon>rosids</taxon>
        <taxon>fabids</taxon>
        <taxon>Rosales</taxon>
        <taxon>Rosaceae</taxon>
        <taxon>Rosoideae</taxon>
        <taxon>Rosoideae incertae sedis</taxon>
        <taxon>Rosa</taxon>
    </lineage>
</organism>
<proteinExistence type="predicted"/>
<comment type="caution">
    <text evidence="1">The sequence shown here is derived from an EMBL/GenBank/DDBJ whole genome shotgun (WGS) entry which is preliminary data.</text>
</comment>
<dbReference type="AlphaFoldDB" id="A0A2P6QN75"/>
<sequence>MLYSVYFFFFAVHFAFPRPPNVKKACLFDPSTWDEKIFTETFSIINNRI</sequence>
<protein>
    <submittedName>
        <fullName evidence="1">Uncharacterized protein</fullName>
    </submittedName>
</protein>
<dbReference type="Gramene" id="PRQ35618">
    <property type="protein sequence ID" value="PRQ35618"/>
    <property type="gene ID" value="RchiOBHm_Chr5g0081961"/>
</dbReference>
<evidence type="ECO:0000313" key="1">
    <source>
        <dbReference type="EMBL" id="PRQ35618.1"/>
    </source>
</evidence>